<proteinExistence type="predicted"/>
<comment type="caution">
    <text evidence="1">The sequence shown here is derived from an EMBL/GenBank/DDBJ whole genome shotgun (WGS) entry which is preliminary data.</text>
</comment>
<evidence type="ECO:0000313" key="2">
    <source>
        <dbReference type="Proteomes" id="UP000680206"/>
    </source>
</evidence>
<dbReference type="Proteomes" id="UP000680206">
    <property type="component" value="Unassembled WGS sequence"/>
</dbReference>
<dbReference type="EMBL" id="JAGEPF010000018">
    <property type="protein sequence ID" value="MBO2461581.1"/>
    <property type="molecule type" value="Genomic_DNA"/>
</dbReference>
<sequence length="90" mass="9431">MQYSPQVTAGQMFQPSGALACYRTAAGQLMFAIPDDGSGGPPGGRSHYFCSGCSGSSPVHPDATTNQLANEHAATCHREPLHGRPAFPRD</sequence>
<gene>
    <name evidence="1" type="ORF">J4709_28840</name>
</gene>
<organism evidence="1 2">
    <name type="scientific">Actinomadura violacea</name>
    <dbReference type="NCBI Taxonomy" id="2819934"/>
    <lineage>
        <taxon>Bacteria</taxon>
        <taxon>Bacillati</taxon>
        <taxon>Actinomycetota</taxon>
        <taxon>Actinomycetes</taxon>
        <taxon>Streptosporangiales</taxon>
        <taxon>Thermomonosporaceae</taxon>
        <taxon>Actinomadura</taxon>
    </lineage>
</organism>
<accession>A0ABS3RXU5</accession>
<evidence type="ECO:0000313" key="1">
    <source>
        <dbReference type="EMBL" id="MBO2461581.1"/>
    </source>
</evidence>
<keyword evidence="2" id="KW-1185">Reference proteome</keyword>
<reference evidence="1 2" key="1">
    <citation type="submission" date="2021-03" db="EMBL/GenBank/DDBJ databases">
        <title>Actinomadura violae sp. nov., isolated from lichen in Thailand.</title>
        <authorList>
            <person name="Kanchanasin P."/>
            <person name="Saeng-In P."/>
            <person name="Phongsopitanun W."/>
            <person name="Yuki M."/>
            <person name="Kudo T."/>
            <person name="Ohkuma M."/>
            <person name="Tanasupawat S."/>
        </authorList>
    </citation>
    <scope>NUCLEOTIDE SEQUENCE [LARGE SCALE GENOMIC DNA]</scope>
    <source>
        <strain evidence="1 2">LCR2-06</strain>
    </source>
</reference>
<name>A0ABS3RXU5_9ACTN</name>
<protein>
    <submittedName>
        <fullName evidence="1">Uncharacterized protein</fullName>
    </submittedName>
</protein>
<dbReference type="RefSeq" id="WP_208244937.1">
    <property type="nucleotide sequence ID" value="NZ_JAGEPF010000018.1"/>
</dbReference>